<gene>
    <name evidence="1" type="ORF">SMD27_21385</name>
</gene>
<evidence type="ECO:0000313" key="2">
    <source>
        <dbReference type="Proteomes" id="UP001279642"/>
    </source>
</evidence>
<organism evidence="1 2">
    <name type="scientific">Dongia soli</name>
    <dbReference type="NCBI Taxonomy" id="600628"/>
    <lineage>
        <taxon>Bacteria</taxon>
        <taxon>Pseudomonadati</taxon>
        <taxon>Pseudomonadota</taxon>
        <taxon>Alphaproteobacteria</taxon>
        <taxon>Rhodospirillales</taxon>
        <taxon>Dongiaceae</taxon>
        <taxon>Dongia</taxon>
    </lineage>
</organism>
<comment type="caution">
    <text evidence="1">The sequence shown here is derived from an EMBL/GenBank/DDBJ whole genome shotgun (WGS) entry which is preliminary data.</text>
</comment>
<proteinExistence type="predicted"/>
<name>A0ABU5EHB6_9PROT</name>
<dbReference type="EMBL" id="JAXCLW010000009">
    <property type="protein sequence ID" value="MDY0885409.1"/>
    <property type="molecule type" value="Genomic_DNA"/>
</dbReference>
<keyword evidence="2" id="KW-1185">Reference proteome</keyword>
<dbReference type="Proteomes" id="UP001279642">
    <property type="component" value="Unassembled WGS sequence"/>
</dbReference>
<evidence type="ECO:0000313" key="1">
    <source>
        <dbReference type="EMBL" id="MDY0885409.1"/>
    </source>
</evidence>
<accession>A0ABU5EHB6</accession>
<protein>
    <submittedName>
        <fullName evidence="1">Uncharacterized protein</fullName>
    </submittedName>
</protein>
<reference evidence="1 2" key="1">
    <citation type="journal article" date="2016" name="Antonie Van Leeuwenhoek">
        <title>Dongia soli sp. nov., isolated from soil from Dokdo, Korea.</title>
        <authorList>
            <person name="Kim D.U."/>
            <person name="Lee H."/>
            <person name="Kim H."/>
            <person name="Kim S.G."/>
            <person name="Ka J.O."/>
        </authorList>
    </citation>
    <scope>NUCLEOTIDE SEQUENCE [LARGE SCALE GENOMIC DNA]</scope>
    <source>
        <strain evidence="1 2">D78</strain>
    </source>
</reference>
<sequence length="138" mass="15400">MRYTEAFAKLGYKVELPRQDYTAASERGVCITVWRCELKTRKGLPSLDSREDAGPIEEWGQLHGSRKRVDHFALAIQKFGGVVDVVIVEGVPGEGVKDAHPWMPAERKGSRWHVTYLDPLSGHFAVEARLGQVVGQLT</sequence>
<dbReference type="RefSeq" id="WP_320510479.1">
    <property type="nucleotide sequence ID" value="NZ_JAXCLW010000009.1"/>
</dbReference>